<reference evidence="2" key="1">
    <citation type="submission" date="2023-01" db="EMBL/GenBank/DDBJ databases">
        <authorList>
            <person name="Van Ghelder C."/>
            <person name="Rancurel C."/>
        </authorList>
    </citation>
    <scope>NUCLEOTIDE SEQUENCE</scope>
    <source>
        <strain evidence="2">CNCM I-4278</strain>
    </source>
</reference>
<feature type="region of interest" description="Disordered" evidence="1">
    <location>
        <begin position="242"/>
        <end position="265"/>
    </location>
</feature>
<accession>A0A9W4XXQ0</accession>
<dbReference type="Proteomes" id="UP001152607">
    <property type="component" value="Unassembled WGS sequence"/>
</dbReference>
<feature type="compositionally biased region" description="Low complexity" evidence="1">
    <location>
        <begin position="126"/>
        <end position="146"/>
    </location>
</feature>
<evidence type="ECO:0000313" key="2">
    <source>
        <dbReference type="EMBL" id="CAI6338242.1"/>
    </source>
</evidence>
<organism evidence="2 3">
    <name type="scientific">Periconia digitata</name>
    <dbReference type="NCBI Taxonomy" id="1303443"/>
    <lineage>
        <taxon>Eukaryota</taxon>
        <taxon>Fungi</taxon>
        <taxon>Dikarya</taxon>
        <taxon>Ascomycota</taxon>
        <taxon>Pezizomycotina</taxon>
        <taxon>Dothideomycetes</taxon>
        <taxon>Pleosporomycetidae</taxon>
        <taxon>Pleosporales</taxon>
        <taxon>Massarineae</taxon>
        <taxon>Periconiaceae</taxon>
        <taxon>Periconia</taxon>
    </lineage>
</organism>
<name>A0A9W4XXQ0_9PLEO</name>
<evidence type="ECO:0000256" key="1">
    <source>
        <dbReference type="SAM" id="MobiDB-lite"/>
    </source>
</evidence>
<dbReference type="AlphaFoldDB" id="A0A9W4XXQ0"/>
<protein>
    <submittedName>
        <fullName evidence="2">Uncharacterized protein</fullName>
    </submittedName>
</protein>
<gene>
    <name evidence="2" type="ORF">PDIGIT_LOCUS11369</name>
</gene>
<comment type="caution">
    <text evidence="2">The sequence shown here is derived from an EMBL/GenBank/DDBJ whole genome shotgun (WGS) entry which is preliminary data.</text>
</comment>
<feature type="compositionally biased region" description="Low complexity" evidence="1">
    <location>
        <begin position="97"/>
        <end position="112"/>
    </location>
</feature>
<keyword evidence="3" id="KW-1185">Reference proteome</keyword>
<dbReference type="OrthoDB" id="3875902at2759"/>
<feature type="region of interest" description="Disordered" evidence="1">
    <location>
        <begin position="417"/>
        <end position="436"/>
    </location>
</feature>
<dbReference type="EMBL" id="CAOQHR010000008">
    <property type="protein sequence ID" value="CAI6338242.1"/>
    <property type="molecule type" value="Genomic_DNA"/>
</dbReference>
<evidence type="ECO:0000313" key="3">
    <source>
        <dbReference type="Proteomes" id="UP001152607"/>
    </source>
</evidence>
<proteinExistence type="predicted"/>
<sequence length="594" mass="66130">MSDISKRDHRIFSGPLLGPLHRSLPHNALLATKRSEITNVQKLQKLWIELSLVIFTYSLILCPHLIPKIDIAAPTGMIPVQHIHSTSRVYTRVMRPSSNSSSGSDYNGGTSSRGSSEFASLPTGSPPSALESSNSSVKSGSVASSSINKRPALKSALKTHRSSPSLGVRFSLPERPPDFLEMEDETPVPPLPAKEWPLPTTGIEIRISNPSNVTITRTQSNEGPVPQENVQMIRPVLPKRFSMPAPISHRDRNRRSAPPSRYYASQPRVPVPRVLSYESTVSAPAVLDTESLPVSPSQPPSQYNPLQHYVPCQAPSCDKHYTSLLLGPTFYLPQQPYQLVRLKGLCANCASRDLNLANEKTKQTFESMRQNAGRKTLGQIAVEFEIYKQQLQEDRARESAALKTRQRTKVLKVAENGVSKKAKSHVPSSAGGEGDNEDDVWDWRYTPRPCTRADCHTQWFSPFDNKLYLLYHTPRPSSLIPLSTLCPRCARTDVEAAEERMEKRKNETATESEVAWEEWCAEMKRDRVMEIEFSEKKQESAVRKEGVVFSGGITAEIKGKEVVVESEVAGESKKKGKRGIKGKLEKVKDICVVM</sequence>
<feature type="region of interest" description="Disordered" evidence="1">
    <location>
        <begin position="89"/>
        <end position="175"/>
    </location>
</feature>